<evidence type="ECO:0000313" key="3">
    <source>
        <dbReference type="EMBL" id="GBF51710.1"/>
    </source>
</evidence>
<feature type="domain" description="Cyclic nucleotide-binding" evidence="2">
    <location>
        <begin position="16"/>
        <end position="131"/>
    </location>
</feature>
<organism evidence="3 4">
    <name type="scientific">Leptospira ryugenii</name>
    <dbReference type="NCBI Taxonomy" id="1917863"/>
    <lineage>
        <taxon>Bacteria</taxon>
        <taxon>Pseudomonadati</taxon>
        <taxon>Spirochaetota</taxon>
        <taxon>Spirochaetia</taxon>
        <taxon>Leptospirales</taxon>
        <taxon>Leptospiraceae</taxon>
        <taxon>Leptospira</taxon>
    </lineage>
</organism>
<keyword evidence="1" id="KW-0175">Coiled coil</keyword>
<dbReference type="InterPro" id="IPR036457">
    <property type="entry name" value="PPM-type-like_dom_sf"/>
</dbReference>
<dbReference type="InterPro" id="IPR018490">
    <property type="entry name" value="cNMP-bd_dom_sf"/>
</dbReference>
<keyword evidence="4" id="KW-1185">Reference proteome</keyword>
<dbReference type="PANTHER" id="PTHR23011">
    <property type="entry name" value="CYCLIC NUCLEOTIDE-BINDING DOMAIN CONTAINING PROTEIN"/>
    <property type="match status" value="1"/>
</dbReference>
<dbReference type="InterPro" id="IPR000595">
    <property type="entry name" value="cNMP-bd_dom"/>
</dbReference>
<proteinExistence type="predicted"/>
<comment type="caution">
    <text evidence="3">The sequence shown here is derived from an EMBL/GenBank/DDBJ whole genome shotgun (WGS) entry which is preliminary data.</text>
</comment>
<dbReference type="Proteomes" id="UP000245133">
    <property type="component" value="Unassembled WGS sequence"/>
</dbReference>
<accession>A0A2P2E497</accession>
<dbReference type="Pfam" id="PF07228">
    <property type="entry name" value="SpoIIE"/>
    <property type="match status" value="1"/>
</dbReference>
<dbReference type="Gene3D" id="3.60.40.10">
    <property type="entry name" value="PPM-type phosphatase domain"/>
    <property type="match status" value="1"/>
</dbReference>
<reference evidence="3 4" key="1">
    <citation type="submission" date="2018-02" db="EMBL/GenBank/DDBJ databases">
        <title>Novel Leptospira species isolated from soil and water in Japan.</title>
        <authorList>
            <person name="Nakao R."/>
            <person name="Masuzawa T."/>
        </authorList>
    </citation>
    <scope>NUCLEOTIDE SEQUENCE [LARGE SCALE GENOMIC DNA]</scope>
    <source>
        <strain evidence="3 4">YH101</strain>
    </source>
</reference>
<sequence>MIAIGELIEILRTVDLFSEIPHDSILELASALKEDHFRKDEVILHKGDPGTCMYIIYHGRVYVHFDDQKVAEIGARQTFGEFSLLNSEPRNASITALEDSHLLRLDQEDFYAIMGNSTEFMRGVVRILILRLAEQNKELIDTLKRREVELTQKVEEQTKDLISAIMEIKSQNDSLEQYNQEIMEQKKEIEKKNHDITESIRYARTIQQSILPSRELISWALPDSFILFRPRDVVSGDFYWFTSKSILLEGKEETLVVIAAADCTGHGVPGAFMSMIGNSLLNDIVNARGVHDPDEILNLLHRGVRYSLNQEMTESRDGMDIALCSLYLERRELYYAGAMNSLYFVQNGELQELKADRRSIGGTQKEGQRIFTKHTIDVNQDTCFYMTTDGYLDQFSGLDHKKFMSKRFKDLIIDNHKNPMSEQKEVFEATMKDWMNGCDQIDDILVIGVHIPSLK</sequence>
<dbReference type="Gene3D" id="2.60.120.10">
    <property type="entry name" value="Jelly Rolls"/>
    <property type="match status" value="1"/>
</dbReference>
<keyword evidence="3" id="KW-0808">Transferase</keyword>
<dbReference type="InterPro" id="IPR001932">
    <property type="entry name" value="PPM-type_phosphatase-like_dom"/>
</dbReference>
<dbReference type="GO" id="GO:0004674">
    <property type="term" value="F:protein serine/threonine kinase activity"/>
    <property type="evidence" value="ECO:0007669"/>
    <property type="project" value="UniProtKB-KW"/>
</dbReference>
<keyword evidence="3" id="KW-0418">Kinase</keyword>
<dbReference type="RefSeq" id="WP_108978018.1">
    <property type="nucleotide sequence ID" value="NZ_BFBB01000008.1"/>
</dbReference>
<evidence type="ECO:0000259" key="2">
    <source>
        <dbReference type="PROSITE" id="PS50042"/>
    </source>
</evidence>
<protein>
    <submittedName>
        <fullName evidence="3">Serine/threonine protein kinases</fullName>
    </submittedName>
</protein>
<name>A0A2P2E497_9LEPT</name>
<dbReference type="Pfam" id="PF00027">
    <property type="entry name" value="cNMP_binding"/>
    <property type="match status" value="1"/>
</dbReference>
<feature type="coiled-coil region" evidence="1">
    <location>
        <begin position="133"/>
        <end position="199"/>
    </location>
</feature>
<gene>
    <name evidence="3" type="ORF">LPTSP4_32480</name>
</gene>
<dbReference type="SMART" id="SM00100">
    <property type="entry name" value="cNMP"/>
    <property type="match status" value="1"/>
</dbReference>
<dbReference type="PROSITE" id="PS50042">
    <property type="entry name" value="CNMP_BINDING_3"/>
    <property type="match status" value="1"/>
</dbReference>
<dbReference type="InterPro" id="IPR014710">
    <property type="entry name" value="RmlC-like_jellyroll"/>
</dbReference>
<dbReference type="SUPFAM" id="SSF51206">
    <property type="entry name" value="cAMP-binding domain-like"/>
    <property type="match status" value="1"/>
</dbReference>
<dbReference type="EMBL" id="BFBB01000008">
    <property type="protein sequence ID" value="GBF51710.1"/>
    <property type="molecule type" value="Genomic_DNA"/>
</dbReference>
<dbReference type="CDD" id="cd00038">
    <property type="entry name" value="CAP_ED"/>
    <property type="match status" value="1"/>
</dbReference>
<keyword evidence="3" id="KW-0723">Serine/threonine-protein kinase</keyword>
<dbReference type="OrthoDB" id="9763484at2"/>
<dbReference type="AlphaFoldDB" id="A0A2P2E497"/>
<dbReference type="PANTHER" id="PTHR23011:SF28">
    <property type="entry name" value="CYCLIC NUCLEOTIDE-BINDING DOMAIN CONTAINING PROTEIN"/>
    <property type="match status" value="1"/>
</dbReference>
<evidence type="ECO:0000256" key="1">
    <source>
        <dbReference type="SAM" id="Coils"/>
    </source>
</evidence>
<evidence type="ECO:0000313" key="4">
    <source>
        <dbReference type="Proteomes" id="UP000245133"/>
    </source>
</evidence>